<keyword evidence="5" id="KW-0694">RNA-binding</keyword>
<gene>
    <name evidence="7" type="ORF">BXU00_03220</name>
</gene>
<dbReference type="AlphaFoldDB" id="A0A397WR27"/>
<dbReference type="GO" id="GO:0003723">
    <property type="term" value="F:RNA binding"/>
    <property type="evidence" value="ECO:0007669"/>
    <property type="project" value="UniProtKB-KW"/>
</dbReference>
<evidence type="ECO:0000256" key="2">
    <source>
        <dbReference type="ARBA" id="ARBA00022603"/>
    </source>
</evidence>
<sequence length="344" mass="40166">MRIKKDFEDHYRKLLGELYEKFIDFSLRPLKKAIRINTIKVFDDLLPENLEGIVSGETNIGIDSLYNLRQYPFNLKIKATDVLKRLKERGWEIERIAFYKYGFWVSHPGRRDIGNTLEFQLGYYYSQEAASMIPPIVLDPKPGETVLDLAAAPGSKTTQMAMHMENKGIILAVDVDKYRLKALSSNLQKQGVINTLVLHMDGRKIKDLNITFDKVLLDAPCSGTGAIRKSFKTFIIWNERMIQRLSRLQKQLILSAFDVLKEDGILVYSTCSIEPEENEEVVNYLLYKRENARIERIEVPNLKRSEPILEWRGERYFSDIKYTLRIWPWDNDTEGFYIAKIRKI</sequence>
<dbReference type="EMBL" id="MWMI01000006">
    <property type="protein sequence ID" value="RIB35126.1"/>
    <property type="molecule type" value="Genomic_DNA"/>
</dbReference>
<dbReference type="InterPro" id="IPR011023">
    <property type="entry name" value="Nop2p"/>
</dbReference>
<dbReference type="CDD" id="cd02440">
    <property type="entry name" value="AdoMet_MTases"/>
    <property type="match status" value="1"/>
</dbReference>
<proteinExistence type="inferred from homology"/>
<dbReference type="NCBIfam" id="TIGR00446">
    <property type="entry name" value="nop2p"/>
    <property type="match status" value="1"/>
</dbReference>
<dbReference type="InterPro" id="IPR023267">
    <property type="entry name" value="RCMT"/>
</dbReference>
<dbReference type="InterPro" id="IPR049560">
    <property type="entry name" value="MeTrfase_RsmB-F_NOP2_cat"/>
</dbReference>
<name>A0A397WR27_9ARCH</name>
<dbReference type="Pfam" id="PF01189">
    <property type="entry name" value="Methyltr_RsmB-F"/>
    <property type="match status" value="1"/>
</dbReference>
<evidence type="ECO:0000313" key="7">
    <source>
        <dbReference type="EMBL" id="RIB35126.1"/>
    </source>
</evidence>
<dbReference type="GO" id="GO:0001510">
    <property type="term" value="P:RNA methylation"/>
    <property type="evidence" value="ECO:0007669"/>
    <property type="project" value="InterPro"/>
</dbReference>
<dbReference type="PRINTS" id="PR02008">
    <property type="entry name" value="RCMTFAMILY"/>
</dbReference>
<evidence type="ECO:0000256" key="4">
    <source>
        <dbReference type="ARBA" id="ARBA00022691"/>
    </source>
</evidence>
<evidence type="ECO:0000259" key="6">
    <source>
        <dbReference type="PROSITE" id="PS51686"/>
    </source>
</evidence>
<dbReference type="GO" id="GO:0008173">
    <property type="term" value="F:RNA methyltransferase activity"/>
    <property type="evidence" value="ECO:0007669"/>
    <property type="project" value="InterPro"/>
</dbReference>
<dbReference type="PANTHER" id="PTHR22807:SF30">
    <property type="entry name" value="28S RRNA (CYTOSINE(4447)-C(5))-METHYLTRANSFERASE-RELATED"/>
    <property type="match status" value="1"/>
</dbReference>
<dbReference type="Gene3D" id="3.30.70.1170">
    <property type="entry name" value="Sun protein, domain 3"/>
    <property type="match status" value="2"/>
</dbReference>
<comment type="caution">
    <text evidence="7">The sequence shown here is derived from an EMBL/GenBank/DDBJ whole genome shotgun (WGS) entry which is preliminary data.</text>
</comment>
<organism evidence="7 8">
    <name type="scientific">Candidatus Nanoclepta minutus</name>
    <dbReference type="NCBI Taxonomy" id="1940235"/>
    <lineage>
        <taxon>Archaea</taxon>
        <taxon>Nanobdellota</taxon>
        <taxon>Candidatus Nanoclepta</taxon>
    </lineage>
</organism>
<dbReference type="InterPro" id="IPR018314">
    <property type="entry name" value="RsmB/NOL1/NOP2-like_CS"/>
</dbReference>
<dbReference type="SUPFAM" id="SSF53335">
    <property type="entry name" value="S-adenosyl-L-methionine-dependent methyltransferases"/>
    <property type="match status" value="1"/>
</dbReference>
<evidence type="ECO:0000256" key="3">
    <source>
        <dbReference type="ARBA" id="ARBA00022679"/>
    </source>
</evidence>
<keyword evidence="2 7" id="KW-0489">Methyltransferase</keyword>
<dbReference type="GO" id="GO:0008757">
    <property type="term" value="F:S-adenosylmethionine-dependent methyltransferase activity"/>
    <property type="evidence" value="ECO:0007669"/>
    <property type="project" value="InterPro"/>
</dbReference>
<keyword evidence="3 7" id="KW-0808">Transferase</keyword>
<comment type="similarity">
    <text evidence="1">Belongs to the class I-like SAM-binding methyltransferase superfamily. RsmB/NOP family.</text>
</comment>
<feature type="domain" description="SAM-dependent MTase RsmB/NOP-type" evidence="6">
    <location>
        <begin position="58"/>
        <end position="344"/>
    </location>
</feature>
<dbReference type="PROSITE" id="PS51686">
    <property type="entry name" value="SAM_MT_RSMB_NOP"/>
    <property type="match status" value="1"/>
</dbReference>
<dbReference type="InterPro" id="IPR029063">
    <property type="entry name" value="SAM-dependent_MTases_sf"/>
</dbReference>
<dbReference type="Gene3D" id="3.40.50.150">
    <property type="entry name" value="Vaccinia Virus protein VP39"/>
    <property type="match status" value="1"/>
</dbReference>
<dbReference type="PROSITE" id="PS01153">
    <property type="entry name" value="NOL1_NOP2_SUN"/>
    <property type="match status" value="1"/>
</dbReference>
<dbReference type="Proteomes" id="UP000266622">
    <property type="component" value="Unassembled WGS sequence"/>
</dbReference>
<evidence type="ECO:0000256" key="1">
    <source>
        <dbReference type="ARBA" id="ARBA00007494"/>
    </source>
</evidence>
<evidence type="ECO:0000256" key="5">
    <source>
        <dbReference type="ARBA" id="ARBA00022884"/>
    </source>
</evidence>
<protein>
    <submittedName>
        <fullName evidence="7">tRNA (Cytosine-48,49-C(5)-) methyltransferase</fullName>
    </submittedName>
</protein>
<dbReference type="PANTHER" id="PTHR22807">
    <property type="entry name" value="NOP2 YEAST -RELATED NOL1/NOP2/FMU SUN DOMAIN-CONTAINING"/>
    <property type="match status" value="1"/>
</dbReference>
<evidence type="ECO:0000313" key="8">
    <source>
        <dbReference type="Proteomes" id="UP000266622"/>
    </source>
</evidence>
<accession>A0A397WR27</accession>
<dbReference type="InterPro" id="IPR001678">
    <property type="entry name" value="MeTrfase_RsmB-F_NOP2_dom"/>
</dbReference>
<keyword evidence="4" id="KW-0949">S-adenosyl-L-methionine</keyword>
<dbReference type="GO" id="GO:0006396">
    <property type="term" value="P:RNA processing"/>
    <property type="evidence" value="ECO:0007669"/>
    <property type="project" value="InterPro"/>
</dbReference>
<reference evidence="7 8" key="1">
    <citation type="journal article" date="2018" name="Syst. Appl. Microbiol.">
        <title>A new symbiotic nanoarchaeote (Candidatus Nanoclepta minutus) and its host (Zestosphaera tikiterensis gen. nov., sp. nov.) from a New Zealand hot spring.</title>
        <authorList>
            <person name="St John E."/>
            <person name="Liu Y."/>
            <person name="Podar M."/>
            <person name="Stott M.B."/>
            <person name="Meneghin J."/>
            <person name="Chen Z."/>
            <person name="Lagutin K."/>
            <person name="Mitchell K."/>
            <person name="Reysenbach A.L."/>
        </authorList>
    </citation>
    <scope>NUCLEOTIDE SEQUENCE [LARGE SCALE GENOMIC DNA]</scope>
    <source>
        <strain evidence="7">NZ3</strain>
    </source>
</reference>